<feature type="compositionally biased region" description="Basic and acidic residues" evidence="1">
    <location>
        <begin position="115"/>
        <end position="127"/>
    </location>
</feature>
<sequence>MSEPEDSTRKKGRTKVSAASAGSRGDATTIKKSTGTRSSTSSSTPSTAPSTSSSSTSSDNSRRGSKRSNEDPAQEGSQPKNQLNLLASVSMGRKVNGAEQGGSDSGVSDEQDSQDIPKRTLHQERESTLSGQKQLQQIPNVAAAPPENQMARRTSDEKDTQDVPNEPQHQDREAAQSSSQQPLQQTTPNVAGLPPEVEQMAHRIILEALQIIMNQPSDSSQPPHMMLIRQLAQHLANAGNTIVPPQPFETRLSGRSAAEMYLAQLSRNGNYQNSAVALNSIQQLQQLMMQQQYPGSTSNPPSYNPFANVAALLQQQNQLQLQNQLSSLLAMSQYTNPGLLSAAAAAQDPRPASNISIAAAAQNLVNPLAAMLNHPGVAADGTTATSATTSTTGSVLPASAASASAVAGESQQQQQRRDRINFIFEPTGRPSLPLATDSDEANLAPYQCLLRQQIELFETREDDIYLKAQGRNTPIRVGQVGIRCRHCAAMGRSKRVEGSAVLYSKSLNGIYQVALNMGRLHFLNNSCPMIPESTKKKLNELKELPRKVARGRQYWKENLEAQGVLEEQEYLRFKPL</sequence>
<protein>
    <submittedName>
        <fullName evidence="2">Uncharacterized protein</fullName>
    </submittedName>
</protein>
<evidence type="ECO:0000256" key="1">
    <source>
        <dbReference type="SAM" id="MobiDB-lite"/>
    </source>
</evidence>
<comment type="caution">
    <text evidence="2">The sequence shown here is derived from an EMBL/GenBank/DDBJ whole genome shotgun (WGS) entry which is preliminary data.</text>
</comment>
<feature type="compositionally biased region" description="Low complexity" evidence="1">
    <location>
        <begin position="176"/>
        <end position="188"/>
    </location>
</feature>
<accession>A0AAD2PU61</accession>
<keyword evidence="3" id="KW-1185">Reference proteome</keyword>
<feature type="region of interest" description="Disordered" evidence="1">
    <location>
        <begin position="1"/>
        <end position="192"/>
    </location>
</feature>
<dbReference type="EMBL" id="CAKOGP040001725">
    <property type="protein sequence ID" value="CAJ1947395.1"/>
    <property type="molecule type" value="Genomic_DNA"/>
</dbReference>
<organism evidence="2 3">
    <name type="scientific">Cylindrotheca closterium</name>
    <dbReference type="NCBI Taxonomy" id="2856"/>
    <lineage>
        <taxon>Eukaryota</taxon>
        <taxon>Sar</taxon>
        <taxon>Stramenopiles</taxon>
        <taxon>Ochrophyta</taxon>
        <taxon>Bacillariophyta</taxon>
        <taxon>Bacillariophyceae</taxon>
        <taxon>Bacillariophycidae</taxon>
        <taxon>Bacillariales</taxon>
        <taxon>Bacillariaceae</taxon>
        <taxon>Cylindrotheca</taxon>
    </lineage>
</organism>
<gene>
    <name evidence="2" type="ORF">CYCCA115_LOCUS11125</name>
</gene>
<proteinExistence type="predicted"/>
<feature type="compositionally biased region" description="Polar residues" evidence="1">
    <location>
        <begin position="75"/>
        <end position="87"/>
    </location>
</feature>
<feature type="compositionally biased region" description="Low complexity" evidence="1">
    <location>
        <begin position="33"/>
        <end position="59"/>
    </location>
</feature>
<reference evidence="2" key="1">
    <citation type="submission" date="2023-08" db="EMBL/GenBank/DDBJ databases">
        <authorList>
            <person name="Audoor S."/>
            <person name="Bilcke G."/>
        </authorList>
    </citation>
    <scope>NUCLEOTIDE SEQUENCE</scope>
</reference>
<name>A0AAD2PU61_9STRA</name>
<feature type="compositionally biased region" description="Polar residues" evidence="1">
    <location>
        <begin position="128"/>
        <end position="139"/>
    </location>
</feature>
<dbReference type="Proteomes" id="UP001295423">
    <property type="component" value="Unassembled WGS sequence"/>
</dbReference>
<evidence type="ECO:0000313" key="3">
    <source>
        <dbReference type="Proteomes" id="UP001295423"/>
    </source>
</evidence>
<dbReference type="AlphaFoldDB" id="A0AAD2PU61"/>
<evidence type="ECO:0000313" key="2">
    <source>
        <dbReference type="EMBL" id="CAJ1947395.1"/>
    </source>
</evidence>